<dbReference type="Gramene" id="TKW31150">
    <property type="protein sequence ID" value="TKW31150"/>
    <property type="gene ID" value="SEVIR_2G086100v2"/>
</dbReference>
<sequence>MAPQPQDAFVMTNARISCALIWQLGIVPGQQERLVCAYGNWCTPNQRWTTAAAVQHFLGPHNGCRIAVCPSGNFVYILCHSSADVMRLQGRTRGIGTQDVVSFSRVLNVEYSSEANGLTVLVFRHKLGTLQSSS</sequence>
<dbReference type="AlphaFoldDB" id="A0A4U6VN38"/>
<protein>
    <submittedName>
        <fullName evidence="1">Uncharacterized protein</fullName>
    </submittedName>
</protein>
<proteinExistence type="predicted"/>
<dbReference type="Proteomes" id="UP000298652">
    <property type="component" value="Chromosome 2"/>
</dbReference>
<reference evidence="1" key="1">
    <citation type="submission" date="2019-03" db="EMBL/GenBank/DDBJ databases">
        <title>WGS assembly of Setaria viridis.</title>
        <authorList>
            <person name="Huang P."/>
            <person name="Jenkins J."/>
            <person name="Grimwood J."/>
            <person name="Barry K."/>
            <person name="Healey A."/>
            <person name="Mamidi S."/>
            <person name="Sreedasyam A."/>
            <person name="Shu S."/>
            <person name="Feldman M."/>
            <person name="Wu J."/>
            <person name="Yu Y."/>
            <person name="Chen C."/>
            <person name="Johnson J."/>
            <person name="Rokhsar D."/>
            <person name="Baxter I."/>
            <person name="Schmutz J."/>
            <person name="Brutnell T."/>
            <person name="Kellogg E."/>
        </authorList>
    </citation>
    <scope>NUCLEOTIDE SEQUENCE [LARGE SCALE GENOMIC DNA]</scope>
</reference>
<name>A0A4U6VN38_SETVI</name>
<dbReference type="OMA" id="NARISCA"/>
<keyword evidence="2" id="KW-1185">Reference proteome</keyword>
<organism evidence="1 2">
    <name type="scientific">Setaria viridis</name>
    <name type="common">Green bristlegrass</name>
    <name type="synonym">Setaria italica subsp. viridis</name>
    <dbReference type="NCBI Taxonomy" id="4556"/>
    <lineage>
        <taxon>Eukaryota</taxon>
        <taxon>Viridiplantae</taxon>
        <taxon>Streptophyta</taxon>
        <taxon>Embryophyta</taxon>
        <taxon>Tracheophyta</taxon>
        <taxon>Spermatophyta</taxon>
        <taxon>Magnoliopsida</taxon>
        <taxon>Liliopsida</taxon>
        <taxon>Poales</taxon>
        <taxon>Poaceae</taxon>
        <taxon>PACMAD clade</taxon>
        <taxon>Panicoideae</taxon>
        <taxon>Panicodae</taxon>
        <taxon>Paniceae</taxon>
        <taxon>Cenchrinae</taxon>
        <taxon>Setaria</taxon>
    </lineage>
</organism>
<evidence type="ECO:0000313" key="2">
    <source>
        <dbReference type="Proteomes" id="UP000298652"/>
    </source>
</evidence>
<dbReference type="EMBL" id="CM016553">
    <property type="protein sequence ID" value="TKW31150.1"/>
    <property type="molecule type" value="Genomic_DNA"/>
</dbReference>
<gene>
    <name evidence="1" type="ORF">SEVIR_2G086100v2</name>
</gene>
<accession>A0A4U6VN38</accession>
<evidence type="ECO:0000313" key="1">
    <source>
        <dbReference type="EMBL" id="TKW31150.1"/>
    </source>
</evidence>